<keyword evidence="2" id="KW-1133">Transmembrane helix</keyword>
<organism evidence="3 4">
    <name type="scientific">Siminovitchia acidinfaciens</name>
    <dbReference type="NCBI Taxonomy" id="2321395"/>
    <lineage>
        <taxon>Bacteria</taxon>
        <taxon>Bacillati</taxon>
        <taxon>Bacillota</taxon>
        <taxon>Bacilli</taxon>
        <taxon>Bacillales</taxon>
        <taxon>Bacillaceae</taxon>
        <taxon>Siminovitchia</taxon>
    </lineage>
</organism>
<name>A0A429Y480_9BACI</name>
<feature type="coiled-coil region" evidence="1">
    <location>
        <begin position="58"/>
        <end position="127"/>
    </location>
</feature>
<accession>A0A429Y480</accession>
<evidence type="ECO:0000313" key="4">
    <source>
        <dbReference type="Proteomes" id="UP000287156"/>
    </source>
</evidence>
<dbReference type="AlphaFoldDB" id="A0A429Y480"/>
<keyword evidence="2" id="KW-0472">Membrane</keyword>
<keyword evidence="1" id="KW-0175">Coiled coil</keyword>
<feature type="transmembrane region" description="Helical" evidence="2">
    <location>
        <begin position="21"/>
        <end position="46"/>
    </location>
</feature>
<dbReference type="EMBL" id="QYTV02000002">
    <property type="protein sequence ID" value="RST76167.1"/>
    <property type="molecule type" value="Genomic_DNA"/>
</dbReference>
<evidence type="ECO:0000256" key="2">
    <source>
        <dbReference type="SAM" id="Phobius"/>
    </source>
</evidence>
<dbReference type="Proteomes" id="UP000287156">
    <property type="component" value="Unassembled WGS sequence"/>
</dbReference>
<dbReference type="OrthoDB" id="9966003at2"/>
<comment type="caution">
    <text evidence="3">The sequence shown here is derived from an EMBL/GenBank/DDBJ whole genome shotgun (WGS) entry which is preliminary data.</text>
</comment>
<keyword evidence="4" id="KW-1185">Reference proteome</keyword>
<reference evidence="3" key="1">
    <citation type="submission" date="2018-12" db="EMBL/GenBank/DDBJ databases">
        <authorList>
            <person name="Sun L."/>
            <person name="Chen Z."/>
        </authorList>
    </citation>
    <scope>NUCLEOTIDE SEQUENCE [LARGE SCALE GENOMIC DNA]</scope>
    <source>
        <strain evidence="3">3-2-2</strain>
    </source>
</reference>
<protein>
    <submittedName>
        <fullName evidence="3">Uncharacterized protein</fullName>
    </submittedName>
</protein>
<keyword evidence="2" id="KW-0812">Transmembrane</keyword>
<dbReference type="RefSeq" id="WP_126048392.1">
    <property type="nucleotide sequence ID" value="NZ_QYTV02000002.1"/>
</dbReference>
<evidence type="ECO:0000313" key="3">
    <source>
        <dbReference type="EMBL" id="RST76167.1"/>
    </source>
</evidence>
<gene>
    <name evidence="3" type="ORF">D4T97_005125</name>
</gene>
<proteinExistence type="predicted"/>
<evidence type="ECO:0000256" key="1">
    <source>
        <dbReference type="SAM" id="Coils"/>
    </source>
</evidence>
<sequence length="219" mass="25615">MIKLGKKQQKKGRKKLIEQKWYRDWSVHFSYIFGVLTIIGLVYGIVSYHQTVKPLVDEKKLKGQVARLEEQNNELNNHNDFLLGEKSNLEKDLSKLEKRKIALENELQNKEEHLLEMQDEIIIANADAYMSPIFHNLLYNSVTSGDINQNVKDITLEKLNELSSSLDITKTQRATLDTLTKFVNEELDQNSDYNDLLGYRVYIYEQKLKDMGFVEDKEK</sequence>